<name>A0ABD7CQP7_CLOBO</name>
<evidence type="ECO:0000313" key="2">
    <source>
        <dbReference type="EMBL" id="QRI55421.1"/>
    </source>
</evidence>
<reference evidence="2 3" key="1">
    <citation type="journal article" date="2014" name="J. Infect. Dis.">
        <title>Molecular characterization of a novel botulinum neurotoxin type H gene.</title>
        <authorList>
            <person name="Dover N."/>
            <person name="Barash J.R."/>
            <person name="Hill K.K."/>
            <person name="Xie G."/>
            <person name="Arnon S.S."/>
        </authorList>
    </citation>
    <scope>NUCLEOTIDE SEQUENCE [LARGE SCALE GENOMIC DNA]</scope>
    <source>
        <strain evidence="2 3">IBCA10-7060</strain>
    </source>
</reference>
<sequence>MIKKQVSSLEIKYSTEDFKNNAEALGYEREVVAGALFNCKDKKITKKEFEERAKKFLGKKVQ</sequence>
<protein>
    <recommendedName>
        <fullName evidence="1">YqzN/YkzM domain-containing protein</fullName>
    </recommendedName>
</protein>
<dbReference type="EMBL" id="CP069280">
    <property type="protein sequence ID" value="QRI55421.1"/>
    <property type="molecule type" value="Genomic_DNA"/>
</dbReference>
<accession>A0ABD7CQP7</accession>
<dbReference type="InterPro" id="IPR058869">
    <property type="entry name" value="YqzN_YkzM"/>
</dbReference>
<gene>
    <name evidence="2" type="ORF">JQS73_12575</name>
</gene>
<proteinExistence type="predicted"/>
<dbReference type="Proteomes" id="UP000663464">
    <property type="component" value="Chromosome"/>
</dbReference>
<evidence type="ECO:0000313" key="3">
    <source>
        <dbReference type="Proteomes" id="UP000663464"/>
    </source>
</evidence>
<organism evidence="2 3">
    <name type="scientific">Clostridium botulinum</name>
    <dbReference type="NCBI Taxonomy" id="1491"/>
    <lineage>
        <taxon>Bacteria</taxon>
        <taxon>Bacillati</taxon>
        <taxon>Bacillota</taxon>
        <taxon>Clostridia</taxon>
        <taxon>Eubacteriales</taxon>
        <taxon>Clostridiaceae</taxon>
        <taxon>Clostridium</taxon>
    </lineage>
</organism>
<dbReference type="AlphaFoldDB" id="A0ABD7CQP7"/>
<evidence type="ECO:0000259" key="1">
    <source>
        <dbReference type="Pfam" id="PF26160"/>
    </source>
</evidence>
<feature type="domain" description="YqzN/YkzM" evidence="1">
    <location>
        <begin position="11"/>
        <end position="60"/>
    </location>
</feature>
<dbReference type="Pfam" id="PF26160">
    <property type="entry name" value="YqzN_YkzM"/>
    <property type="match status" value="1"/>
</dbReference>